<feature type="compositionally biased region" description="Gly residues" evidence="1">
    <location>
        <begin position="61"/>
        <end position="76"/>
    </location>
</feature>
<feature type="compositionally biased region" description="Low complexity" evidence="1">
    <location>
        <begin position="37"/>
        <end position="46"/>
    </location>
</feature>
<protein>
    <submittedName>
        <fullName evidence="2">Uncharacterized protein</fullName>
    </submittedName>
</protein>
<proteinExistence type="predicted"/>
<organism evidence="2 3">
    <name type="scientific">Neorhizobium galegae</name>
    <name type="common">Rhizobium galegae</name>
    <dbReference type="NCBI Taxonomy" id="399"/>
    <lineage>
        <taxon>Bacteria</taxon>
        <taxon>Pseudomonadati</taxon>
        <taxon>Pseudomonadota</taxon>
        <taxon>Alphaproteobacteria</taxon>
        <taxon>Hyphomicrobiales</taxon>
        <taxon>Rhizobiaceae</taxon>
        <taxon>Rhizobium/Agrobacterium group</taxon>
        <taxon>Neorhizobium</taxon>
    </lineage>
</organism>
<accession>A0A6A1TG55</accession>
<evidence type="ECO:0000313" key="3">
    <source>
        <dbReference type="Proteomes" id="UP000386575"/>
    </source>
</evidence>
<feature type="region of interest" description="Disordered" evidence="1">
    <location>
        <begin position="37"/>
        <end position="86"/>
    </location>
</feature>
<evidence type="ECO:0000313" key="2">
    <source>
        <dbReference type="EMBL" id="KAB1082624.1"/>
    </source>
</evidence>
<feature type="compositionally biased region" description="Basic and acidic residues" evidence="1">
    <location>
        <begin position="77"/>
        <end position="86"/>
    </location>
</feature>
<dbReference type="Proteomes" id="UP000386575">
    <property type="component" value="Unassembled WGS sequence"/>
</dbReference>
<dbReference type="RefSeq" id="WP_151047519.1">
    <property type="nucleotide sequence ID" value="NZ_VZUL01000004.1"/>
</dbReference>
<gene>
    <name evidence="2" type="ORF">F4V91_32295</name>
</gene>
<sequence>MSGSFLAILKSVGSDKHTDSEDGEKDVNAWDNVAGAAGVSSSADGNLLGSGDSGPKFDGAARGGGGRGPGSTTEGGPGEHRPDTHI</sequence>
<dbReference type="AlphaFoldDB" id="A0A6A1TG55"/>
<dbReference type="EMBL" id="VZUL01000004">
    <property type="protein sequence ID" value="KAB1082624.1"/>
    <property type="molecule type" value="Genomic_DNA"/>
</dbReference>
<name>A0A6A1TG55_NEOGA</name>
<evidence type="ECO:0000256" key="1">
    <source>
        <dbReference type="SAM" id="MobiDB-lite"/>
    </source>
</evidence>
<reference evidence="2 3" key="1">
    <citation type="submission" date="2019-09" db="EMBL/GenBank/DDBJ databases">
        <title>Genome sequencing of Ng87 strain.</title>
        <authorList>
            <person name="Karasev E.S."/>
            <person name="Andronov E."/>
        </authorList>
    </citation>
    <scope>NUCLEOTIDE SEQUENCE [LARGE SCALE GENOMIC DNA]</scope>
    <source>
        <strain evidence="2 3">Ng87</strain>
    </source>
</reference>
<comment type="caution">
    <text evidence="2">The sequence shown here is derived from an EMBL/GenBank/DDBJ whole genome shotgun (WGS) entry which is preliminary data.</text>
</comment>